<dbReference type="Proteomes" id="UP001139068">
    <property type="component" value="Unassembled WGS sequence"/>
</dbReference>
<dbReference type="RefSeq" id="WP_243071902.1">
    <property type="nucleotide sequence ID" value="NZ_JAIVFL010000001.1"/>
</dbReference>
<gene>
    <name evidence="1" type="ORF">K9U37_12210</name>
</gene>
<sequence length="472" mass="52938">MASKKVDVAVYDGDRLVTKLAARPVRLMPGGYAGVVYNAAVYPLYADDCIKLADEPVDKDDCDRFVPAYKDTPYAPEDRPNEGDDDAGHLGIEAWYLESNQFGHYLVFDALETAARRLVDAVESHGLGVRRWDESSRPADNGQFYDWFIRLGFTGSREECLRRLAALLQDEEIQQDDGLTEVLAAAESDSGSAHLDQMVDAVFAAVTEDVDTGQVVEFLELLDLEGSGEHLGYFSWRYREAMTRPGAAFDGSVESRLRVLATIVKDDKELLARFIRSYGRFLDQSRGLTRSAIDAEFDRVDLDASWRSAEDALRRARASTIFLIHASLLIFGDDDCREQLIDKVRQLAPPEPHGWRQYPQNVIAAIDNLERMIGFVEQLLCGDLDDFEERFVNGQDELLALERGDFDFIAELASVAKVSAGAVDGDLPFVVLPPGELIQSFITELRAKGSYQGREIDLRRVEVLKRLEDYFP</sequence>
<comment type="caution">
    <text evidence="1">The sequence shown here is derived from an EMBL/GenBank/DDBJ whole genome shotgun (WGS) entry which is preliminary data.</text>
</comment>
<accession>A0ABS9YXN3</accession>
<proteinExistence type="predicted"/>
<evidence type="ECO:0000313" key="1">
    <source>
        <dbReference type="EMBL" id="MCI4675604.1"/>
    </source>
</evidence>
<evidence type="ECO:0000313" key="2">
    <source>
        <dbReference type="Proteomes" id="UP001139068"/>
    </source>
</evidence>
<dbReference type="EMBL" id="JAIVFL010000001">
    <property type="protein sequence ID" value="MCI4675604.1"/>
    <property type="molecule type" value="Genomic_DNA"/>
</dbReference>
<organism evidence="1 2">
    <name type="scientific">Candidatus Mycolicibacterium alkanivorans</name>
    <dbReference type="NCBI Taxonomy" id="2954114"/>
    <lineage>
        <taxon>Bacteria</taxon>
        <taxon>Bacillati</taxon>
        <taxon>Actinomycetota</taxon>
        <taxon>Actinomycetes</taxon>
        <taxon>Mycobacteriales</taxon>
        <taxon>Mycobacteriaceae</taxon>
        <taxon>Mycolicibacterium</taxon>
    </lineage>
</organism>
<protein>
    <submittedName>
        <fullName evidence="1">Uncharacterized protein</fullName>
    </submittedName>
</protein>
<keyword evidence="2" id="KW-1185">Reference proteome</keyword>
<name>A0ABS9YXN3_9MYCO</name>
<reference evidence="1" key="1">
    <citation type="journal article" date="2022" name="ISME J.">
        <title>Identification of active gaseous-alkane degraders at natural gas seeps.</title>
        <authorList>
            <person name="Farhan Ul Haque M."/>
            <person name="Hernandez M."/>
            <person name="Crombie A.T."/>
            <person name="Murrell J.C."/>
        </authorList>
    </citation>
    <scope>NUCLEOTIDE SEQUENCE</scope>
    <source>
        <strain evidence="1">ANDR5</strain>
    </source>
</reference>